<protein>
    <submittedName>
        <fullName evidence="2">Uncharacterized protein</fullName>
    </submittedName>
</protein>
<dbReference type="AlphaFoldDB" id="A0A6A5T9H7"/>
<reference evidence="2" key="1">
    <citation type="journal article" date="2020" name="Stud. Mycol.">
        <title>101 Dothideomycetes genomes: a test case for predicting lifestyles and emergence of pathogens.</title>
        <authorList>
            <person name="Haridas S."/>
            <person name="Albert R."/>
            <person name="Binder M."/>
            <person name="Bloem J."/>
            <person name="Labutti K."/>
            <person name="Salamov A."/>
            <person name="Andreopoulos B."/>
            <person name="Baker S."/>
            <person name="Barry K."/>
            <person name="Bills G."/>
            <person name="Bluhm B."/>
            <person name="Cannon C."/>
            <person name="Castanera R."/>
            <person name="Culley D."/>
            <person name="Daum C."/>
            <person name="Ezra D."/>
            <person name="Gonzalez J."/>
            <person name="Henrissat B."/>
            <person name="Kuo A."/>
            <person name="Liang C."/>
            <person name="Lipzen A."/>
            <person name="Lutzoni F."/>
            <person name="Magnuson J."/>
            <person name="Mondo S."/>
            <person name="Nolan M."/>
            <person name="Ohm R."/>
            <person name="Pangilinan J."/>
            <person name="Park H.-J."/>
            <person name="Ramirez L."/>
            <person name="Alfaro M."/>
            <person name="Sun H."/>
            <person name="Tritt A."/>
            <person name="Yoshinaga Y."/>
            <person name="Zwiers L.-H."/>
            <person name="Turgeon B."/>
            <person name="Goodwin S."/>
            <person name="Spatafora J."/>
            <person name="Crous P."/>
            <person name="Grigoriev I."/>
        </authorList>
    </citation>
    <scope>NUCLEOTIDE SEQUENCE</scope>
    <source>
        <strain evidence="2">CBS 675.92</strain>
    </source>
</reference>
<evidence type="ECO:0000256" key="1">
    <source>
        <dbReference type="SAM" id="MobiDB-lite"/>
    </source>
</evidence>
<organism evidence="2 3">
    <name type="scientific">Byssothecium circinans</name>
    <dbReference type="NCBI Taxonomy" id="147558"/>
    <lineage>
        <taxon>Eukaryota</taxon>
        <taxon>Fungi</taxon>
        <taxon>Dikarya</taxon>
        <taxon>Ascomycota</taxon>
        <taxon>Pezizomycotina</taxon>
        <taxon>Dothideomycetes</taxon>
        <taxon>Pleosporomycetidae</taxon>
        <taxon>Pleosporales</taxon>
        <taxon>Massarineae</taxon>
        <taxon>Massarinaceae</taxon>
        <taxon>Byssothecium</taxon>
    </lineage>
</organism>
<sequence length="297" mass="33307">MPYLIYTPEAPSNITPLFSTRNTDSPVYAISSPDFINKMIVRDLRSWGWRVVEHKAEDDAWQAMLQKYSLCMANHHMGMDIDGRLEEREAGRVPTLWQVWKNESIERIMGERRQEDSVERAAEREPARLVKQKRDAGVERRVQPRGGDDKVERGIVPWIRQQLPCMQKVTRSGISLPIIEEDGDPSQQAGILVTRTITILNEQNIGFAARVNVNDKSAIWPVAEPPARTKFGHDSVECGEEDWTSKITCSGAGGFERVLARIGPAMPGTGEEIDKAAFKEGGVKQGKILPGCTLEEI</sequence>
<dbReference type="OrthoDB" id="3765547at2759"/>
<proteinExistence type="predicted"/>
<feature type="region of interest" description="Disordered" evidence="1">
    <location>
        <begin position="113"/>
        <end position="148"/>
    </location>
</feature>
<keyword evidence="3" id="KW-1185">Reference proteome</keyword>
<dbReference type="EMBL" id="ML977060">
    <property type="protein sequence ID" value="KAF1948389.1"/>
    <property type="molecule type" value="Genomic_DNA"/>
</dbReference>
<dbReference type="Proteomes" id="UP000800035">
    <property type="component" value="Unassembled WGS sequence"/>
</dbReference>
<name>A0A6A5T9H7_9PLEO</name>
<gene>
    <name evidence="2" type="ORF">CC80DRAFT_317016</name>
</gene>
<accession>A0A6A5T9H7</accession>
<evidence type="ECO:0000313" key="3">
    <source>
        <dbReference type="Proteomes" id="UP000800035"/>
    </source>
</evidence>
<evidence type="ECO:0000313" key="2">
    <source>
        <dbReference type="EMBL" id="KAF1948389.1"/>
    </source>
</evidence>